<protein>
    <submittedName>
        <fullName evidence="1">Uncharacterized protein</fullName>
    </submittedName>
</protein>
<dbReference type="RefSeq" id="WP_377927372.1">
    <property type="nucleotide sequence ID" value="NZ_JBHUEM010000005.1"/>
</dbReference>
<organism evidence="1 2">
    <name type="scientific">Bacillus salitolerans</name>
    <dbReference type="NCBI Taxonomy" id="1437434"/>
    <lineage>
        <taxon>Bacteria</taxon>
        <taxon>Bacillati</taxon>
        <taxon>Bacillota</taxon>
        <taxon>Bacilli</taxon>
        <taxon>Bacillales</taxon>
        <taxon>Bacillaceae</taxon>
        <taxon>Bacillus</taxon>
    </lineage>
</organism>
<accession>A0ABW4LQ45</accession>
<dbReference type="SUPFAM" id="SSF52540">
    <property type="entry name" value="P-loop containing nucleoside triphosphate hydrolases"/>
    <property type="match status" value="1"/>
</dbReference>
<gene>
    <name evidence="1" type="ORF">ACFSCX_06560</name>
</gene>
<proteinExistence type="predicted"/>
<evidence type="ECO:0000313" key="2">
    <source>
        <dbReference type="Proteomes" id="UP001597214"/>
    </source>
</evidence>
<dbReference type="InterPro" id="IPR027417">
    <property type="entry name" value="P-loop_NTPase"/>
</dbReference>
<sequence>MKRVLFLGTKDKSDLVVYIGLILRELGFKTLIVDSSIRKKYFRTYTNMEHNPSLYDFFGVDIISATSEDELNQVLATYEQEPEKPYDVLLVDMYEVSESKGWHEFDERFYVGNQEKISLMEDAELLMKFVKHYPDQSQLNRIVFTLDNQIEKTYFDQLIHESVKWGAWDYEVEYNEFDQINRIQMQYAMRPTFKKLSRNYKKLLSRLITALIGFHERDSLKAMKRLNKEGK</sequence>
<comment type="caution">
    <text evidence="1">The sequence shown here is derived from an EMBL/GenBank/DDBJ whole genome shotgun (WGS) entry which is preliminary data.</text>
</comment>
<evidence type="ECO:0000313" key="1">
    <source>
        <dbReference type="EMBL" id="MFD1736225.1"/>
    </source>
</evidence>
<dbReference type="Proteomes" id="UP001597214">
    <property type="component" value="Unassembled WGS sequence"/>
</dbReference>
<reference evidence="2" key="1">
    <citation type="journal article" date="2019" name="Int. J. Syst. Evol. Microbiol.">
        <title>The Global Catalogue of Microorganisms (GCM) 10K type strain sequencing project: providing services to taxonomists for standard genome sequencing and annotation.</title>
        <authorList>
            <consortium name="The Broad Institute Genomics Platform"/>
            <consortium name="The Broad Institute Genome Sequencing Center for Infectious Disease"/>
            <person name="Wu L."/>
            <person name="Ma J."/>
        </authorList>
    </citation>
    <scope>NUCLEOTIDE SEQUENCE [LARGE SCALE GENOMIC DNA]</scope>
    <source>
        <strain evidence="2">CCUG 49339</strain>
    </source>
</reference>
<dbReference type="EMBL" id="JBHUEM010000005">
    <property type="protein sequence ID" value="MFD1736225.1"/>
    <property type="molecule type" value="Genomic_DNA"/>
</dbReference>
<name>A0ABW4LQ45_9BACI</name>
<keyword evidence="2" id="KW-1185">Reference proteome</keyword>